<evidence type="ECO:0000256" key="1">
    <source>
        <dbReference type="ARBA" id="ARBA00004651"/>
    </source>
</evidence>
<reference evidence="7 8" key="1">
    <citation type="submission" date="2010-04" db="EMBL/GenBank/DDBJ databases">
        <authorList>
            <person name="Muzny D."/>
            <person name="Qin X."/>
            <person name="Deng J."/>
            <person name="Jiang H."/>
            <person name="Liu Y."/>
            <person name="Qu J."/>
            <person name="Song X.-Z."/>
            <person name="Zhang L."/>
            <person name="Thornton R."/>
            <person name="Coyle M."/>
            <person name="Francisco L."/>
            <person name="Jackson L."/>
            <person name="Javaid M."/>
            <person name="Korchina V."/>
            <person name="Kovar C."/>
            <person name="Mata R."/>
            <person name="Mathew T."/>
            <person name="Ngo R."/>
            <person name="Nguyen L."/>
            <person name="Nguyen N."/>
            <person name="Okwuonu G."/>
            <person name="Ongeri F."/>
            <person name="Pham C."/>
            <person name="Simmons D."/>
            <person name="Wilczek-Boney K."/>
            <person name="Hale W."/>
            <person name="Jakkamsetti A."/>
            <person name="Pham P."/>
            <person name="Ruth R."/>
            <person name="San Lucas F."/>
            <person name="Warren J."/>
            <person name="Zhang J."/>
            <person name="Zhao Z."/>
            <person name="Zhou C."/>
            <person name="Zhu D."/>
            <person name="Lee S."/>
            <person name="Bess C."/>
            <person name="Blankenburg K."/>
            <person name="Forbes L."/>
            <person name="Fu Q."/>
            <person name="Gubbala S."/>
            <person name="Hirani K."/>
            <person name="Jayaseelan J.C."/>
            <person name="Lara F."/>
            <person name="Munidasa M."/>
            <person name="Palculict T."/>
            <person name="Patil S."/>
            <person name="Pu L.-L."/>
            <person name="Saada N."/>
            <person name="Tang L."/>
            <person name="Weissenberger G."/>
            <person name="Zhu Y."/>
            <person name="Hemphill L."/>
            <person name="Shang Y."/>
            <person name="Youmans B."/>
            <person name="Ayvaz T."/>
            <person name="Ross M."/>
            <person name="Santibanez J."/>
            <person name="Aqrawi P."/>
            <person name="Gross S."/>
            <person name="Joshi V."/>
            <person name="Fowler G."/>
            <person name="Nazareth L."/>
            <person name="Reid J."/>
            <person name="Worley K."/>
            <person name="Petrosino J."/>
            <person name="Highlander S."/>
            <person name="Gibbs R."/>
        </authorList>
    </citation>
    <scope>NUCLEOTIDE SEQUENCE [LARGE SCALE GENOMIC DNA]</scope>
    <source>
        <strain evidence="7 8">DSM 11664</strain>
    </source>
</reference>
<feature type="transmembrane region" description="Helical" evidence="6">
    <location>
        <begin position="161"/>
        <end position="186"/>
    </location>
</feature>
<dbReference type="InterPro" id="IPR011701">
    <property type="entry name" value="MFS"/>
</dbReference>
<sequence length="406" mass="45127">MLEFKKYTNVYKLLLGRVATNVADSLFYMAILWHFKEIAHSPLLVSIIFTISSGIDMISFSFGPIIDNFSIKELLKKATIIQAIIDFIIVGILITNTTNKLIDVIVLSLFAISTIISSIIYPAEYKLLPALVSENEVLKFNGLFQVTYQVLDMILDAGVTIVITLTSINFTIILSAVIFGMALLCYNSLQINKAAKDILEDEDYFTGSYIKDIVVGWNTLYKEKNILELIFPIGVVNFFYGIFAVGLPYFAQDYVQKSAIGYGALLFASSIGSVIGAFFVQRFKLKKEDMRIFAAICFLGAGIFRIIVPLTVSLNVLILLISSAISSMWITMMNINFEALVQVSFSSAVLGRVQTINDSILSIMIPIGTLIGGWILKEYGPLATQYIYGVALICSAIYYFLVIKKK</sequence>
<feature type="transmembrane region" description="Helical" evidence="6">
    <location>
        <begin position="101"/>
        <end position="121"/>
    </location>
</feature>
<feature type="transmembrane region" description="Helical" evidence="6">
    <location>
        <begin position="259"/>
        <end position="280"/>
    </location>
</feature>
<comment type="subcellular location">
    <subcellularLocation>
        <location evidence="1">Cell membrane</location>
        <topology evidence="1">Multi-pass membrane protein</topology>
    </subcellularLocation>
</comment>
<evidence type="ECO:0000256" key="5">
    <source>
        <dbReference type="ARBA" id="ARBA00023136"/>
    </source>
</evidence>
<dbReference type="PATRIC" id="fig|585524.9.peg.1275"/>
<name>D4YUL2_9LACO</name>
<dbReference type="GO" id="GO:0005886">
    <property type="term" value="C:plasma membrane"/>
    <property type="evidence" value="ECO:0007669"/>
    <property type="project" value="UniProtKB-SubCell"/>
</dbReference>
<feature type="transmembrane region" description="Helical" evidence="6">
    <location>
        <begin position="292"/>
        <end position="310"/>
    </location>
</feature>
<feature type="transmembrane region" description="Helical" evidence="6">
    <location>
        <begin position="14"/>
        <end position="35"/>
    </location>
</feature>
<dbReference type="EMBL" id="ADNY01000048">
    <property type="protein sequence ID" value="EFG55135.1"/>
    <property type="molecule type" value="Genomic_DNA"/>
</dbReference>
<dbReference type="Pfam" id="PF07690">
    <property type="entry name" value="MFS_1"/>
    <property type="match status" value="1"/>
</dbReference>
<evidence type="ECO:0000313" key="7">
    <source>
        <dbReference type="EMBL" id="EFG55135.1"/>
    </source>
</evidence>
<feature type="transmembrane region" description="Helical" evidence="6">
    <location>
        <begin position="316"/>
        <end position="335"/>
    </location>
</feature>
<keyword evidence="4 6" id="KW-1133">Transmembrane helix</keyword>
<dbReference type="PANTHER" id="PTHR23513">
    <property type="entry name" value="INTEGRAL MEMBRANE EFFLUX PROTEIN-RELATED"/>
    <property type="match status" value="1"/>
</dbReference>
<keyword evidence="2" id="KW-1003">Cell membrane</keyword>
<dbReference type="GO" id="GO:0022857">
    <property type="term" value="F:transmembrane transporter activity"/>
    <property type="evidence" value="ECO:0007669"/>
    <property type="project" value="InterPro"/>
</dbReference>
<feature type="transmembrane region" description="Helical" evidence="6">
    <location>
        <begin position="74"/>
        <end position="94"/>
    </location>
</feature>
<organism evidence="7 8">
    <name type="scientific">Lactobacillus amylolyticus DSM 11664</name>
    <dbReference type="NCBI Taxonomy" id="585524"/>
    <lineage>
        <taxon>Bacteria</taxon>
        <taxon>Bacillati</taxon>
        <taxon>Bacillota</taxon>
        <taxon>Bacilli</taxon>
        <taxon>Lactobacillales</taxon>
        <taxon>Lactobacillaceae</taxon>
        <taxon>Lactobacillus</taxon>
    </lineage>
</organism>
<protein>
    <submittedName>
        <fullName evidence="7">Transporter, major facilitator family protein</fullName>
    </submittedName>
</protein>
<dbReference type="SUPFAM" id="SSF103473">
    <property type="entry name" value="MFS general substrate transporter"/>
    <property type="match status" value="1"/>
</dbReference>
<dbReference type="CDD" id="cd06173">
    <property type="entry name" value="MFS_MefA_like"/>
    <property type="match status" value="1"/>
</dbReference>
<evidence type="ECO:0000313" key="8">
    <source>
        <dbReference type="Proteomes" id="UP000004069"/>
    </source>
</evidence>
<proteinExistence type="predicted"/>
<dbReference type="OrthoDB" id="2287060at2"/>
<keyword evidence="5 6" id="KW-0472">Membrane</keyword>
<feature type="transmembrane region" description="Helical" evidence="6">
    <location>
        <begin position="226"/>
        <end position="247"/>
    </location>
</feature>
<accession>D4YUL2</accession>
<feature type="transmembrane region" description="Helical" evidence="6">
    <location>
        <begin position="382"/>
        <end position="401"/>
    </location>
</feature>
<dbReference type="AlphaFoldDB" id="D4YUL2"/>
<dbReference type="InterPro" id="IPR036259">
    <property type="entry name" value="MFS_trans_sf"/>
</dbReference>
<evidence type="ECO:0000256" key="4">
    <source>
        <dbReference type="ARBA" id="ARBA00022989"/>
    </source>
</evidence>
<dbReference type="Gene3D" id="1.20.1250.20">
    <property type="entry name" value="MFS general substrate transporter like domains"/>
    <property type="match status" value="1"/>
</dbReference>
<evidence type="ECO:0000256" key="2">
    <source>
        <dbReference type="ARBA" id="ARBA00022475"/>
    </source>
</evidence>
<dbReference type="Proteomes" id="UP000004069">
    <property type="component" value="Unassembled WGS sequence"/>
</dbReference>
<keyword evidence="3 6" id="KW-0812">Transmembrane</keyword>
<comment type="caution">
    <text evidence="7">The sequence shown here is derived from an EMBL/GenBank/DDBJ whole genome shotgun (WGS) entry which is preliminary data.</text>
</comment>
<dbReference type="PANTHER" id="PTHR23513:SF6">
    <property type="entry name" value="MAJOR FACILITATOR SUPERFAMILY ASSOCIATED DOMAIN-CONTAINING PROTEIN"/>
    <property type="match status" value="1"/>
</dbReference>
<evidence type="ECO:0000256" key="6">
    <source>
        <dbReference type="SAM" id="Phobius"/>
    </source>
</evidence>
<evidence type="ECO:0000256" key="3">
    <source>
        <dbReference type="ARBA" id="ARBA00022692"/>
    </source>
</evidence>
<feature type="transmembrane region" description="Helical" evidence="6">
    <location>
        <begin position="356"/>
        <end position="376"/>
    </location>
</feature>
<gene>
    <name evidence="7" type="ORF">HMPREF0493_1223</name>
</gene>
<dbReference type="RefSeq" id="WP_006352374.1">
    <property type="nucleotide sequence ID" value="NZ_ADNY01000048.1"/>
</dbReference>
<dbReference type="eggNOG" id="COG2211">
    <property type="taxonomic scope" value="Bacteria"/>
</dbReference>
<keyword evidence="8" id="KW-1185">Reference proteome</keyword>